<dbReference type="InterPro" id="IPR029058">
    <property type="entry name" value="AB_hydrolase_fold"/>
</dbReference>
<dbReference type="PROSITE" id="PS00560">
    <property type="entry name" value="CARBOXYPEPT_SER_HIS"/>
    <property type="match status" value="1"/>
</dbReference>
<evidence type="ECO:0000256" key="4">
    <source>
        <dbReference type="RuleBase" id="RU361156"/>
    </source>
</evidence>
<dbReference type="PANTHER" id="PTHR11802:SF479">
    <property type="entry name" value="CARBOXYPEPTIDASE"/>
    <property type="match status" value="1"/>
</dbReference>
<reference evidence="5 6" key="1">
    <citation type="submission" date="2016-07" db="EMBL/GenBank/DDBJ databases">
        <title>Pervasive Adenine N6-methylation of Active Genes in Fungi.</title>
        <authorList>
            <consortium name="DOE Joint Genome Institute"/>
            <person name="Mondo S.J."/>
            <person name="Dannebaum R.O."/>
            <person name="Kuo R.C."/>
            <person name="Labutti K."/>
            <person name="Haridas S."/>
            <person name="Kuo A."/>
            <person name="Salamov A."/>
            <person name="Ahrendt S.R."/>
            <person name="Lipzen A."/>
            <person name="Sullivan W."/>
            <person name="Andreopoulos W.B."/>
            <person name="Clum A."/>
            <person name="Lindquist E."/>
            <person name="Daum C."/>
            <person name="Ramamoorthy G.K."/>
            <person name="Gryganskyi A."/>
            <person name="Culley D."/>
            <person name="Magnuson J.K."/>
            <person name="James T.Y."/>
            <person name="O'Malley M.A."/>
            <person name="Stajich J.E."/>
            <person name="Spatafora J.W."/>
            <person name="Visel A."/>
            <person name="Grigoriev I.V."/>
        </authorList>
    </citation>
    <scope>NUCLEOTIDE SEQUENCE [LARGE SCALE GENOMIC DNA]</scope>
    <source>
        <strain evidence="5 6">JEL800</strain>
    </source>
</reference>
<dbReference type="GO" id="GO:0004185">
    <property type="term" value="F:serine-type carboxypeptidase activity"/>
    <property type="evidence" value="ECO:0007669"/>
    <property type="project" value="UniProtKB-UniRule"/>
</dbReference>
<gene>
    <name evidence="5" type="ORF">BCR33DRAFT_851938</name>
</gene>
<dbReference type="STRING" id="329046.A0A1Y2C4N4"/>
<dbReference type="Proteomes" id="UP000193642">
    <property type="component" value="Unassembled WGS sequence"/>
</dbReference>
<evidence type="ECO:0000313" key="6">
    <source>
        <dbReference type="Proteomes" id="UP000193642"/>
    </source>
</evidence>
<dbReference type="SUPFAM" id="SSF53474">
    <property type="entry name" value="alpha/beta-Hydrolases"/>
    <property type="match status" value="1"/>
</dbReference>
<dbReference type="InterPro" id="IPR001563">
    <property type="entry name" value="Peptidase_S10"/>
</dbReference>
<dbReference type="EC" id="3.4.16.-" evidence="4"/>
<dbReference type="AlphaFoldDB" id="A0A1Y2C4N4"/>
<keyword evidence="3" id="KW-0325">Glycoprotein</keyword>
<dbReference type="PROSITE" id="PS00131">
    <property type="entry name" value="CARBOXYPEPT_SER_SER"/>
    <property type="match status" value="1"/>
</dbReference>
<dbReference type="EMBL" id="MCGO01000030">
    <property type="protein sequence ID" value="ORY41916.1"/>
    <property type="molecule type" value="Genomic_DNA"/>
</dbReference>
<name>A0A1Y2C4N4_9FUNG</name>
<dbReference type="PANTHER" id="PTHR11802">
    <property type="entry name" value="SERINE PROTEASE FAMILY S10 SERINE CARBOXYPEPTIDASE"/>
    <property type="match status" value="1"/>
</dbReference>
<keyword evidence="2 4" id="KW-0121">Carboxypeptidase</keyword>
<comment type="caution">
    <text evidence="5">The sequence shown here is derived from an EMBL/GenBank/DDBJ whole genome shotgun (WGS) entry which is preliminary data.</text>
</comment>
<protein>
    <recommendedName>
        <fullName evidence="4">Carboxypeptidase</fullName>
        <ecNumber evidence="4">3.4.16.-</ecNumber>
    </recommendedName>
</protein>
<dbReference type="PRINTS" id="PR00724">
    <property type="entry name" value="CRBOXYPTASEC"/>
</dbReference>
<evidence type="ECO:0000256" key="2">
    <source>
        <dbReference type="ARBA" id="ARBA00022645"/>
    </source>
</evidence>
<organism evidence="5 6">
    <name type="scientific">Rhizoclosmatium globosum</name>
    <dbReference type="NCBI Taxonomy" id="329046"/>
    <lineage>
        <taxon>Eukaryota</taxon>
        <taxon>Fungi</taxon>
        <taxon>Fungi incertae sedis</taxon>
        <taxon>Chytridiomycota</taxon>
        <taxon>Chytridiomycota incertae sedis</taxon>
        <taxon>Chytridiomycetes</taxon>
        <taxon>Chytridiales</taxon>
        <taxon>Chytriomycetaceae</taxon>
        <taxon>Rhizoclosmatium</taxon>
    </lineage>
</organism>
<keyword evidence="6" id="KW-1185">Reference proteome</keyword>
<dbReference type="GO" id="GO:0006508">
    <property type="term" value="P:proteolysis"/>
    <property type="evidence" value="ECO:0007669"/>
    <property type="project" value="UniProtKB-KW"/>
</dbReference>
<accession>A0A1Y2C4N4</accession>
<evidence type="ECO:0000256" key="3">
    <source>
        <dbReference type="ARBA" id="ARBA00023180"/>
    </source>
</evidence>
<dbReference type="InterPro" id="IPR018202">
    <property type="entry name" value="Ser_caboxypep_ser_AS"/>
</dbReference>
<dbReference type="Pfam" id="PF00450">
    <property type="entry name" value="Peptidase_S10"/>
    <property type="match status" value="2"/>
</dbReference>
<evidence type="ECO:0000256" key="1">
    <source>
        <dbReference type="ARBA" id="ARBA00009431"/>
    </source>
</evidence>
<keyword evidence="4" id="KW-0645">Protease</keyword>
<evidence type="ECO:0000313" key="5">
    <source>
        <dbReference type="EMBL" id="ORY41916.1"/>
    </source>
</evidence>
<dbReference type="Gene3D" id="3.40.50.1820">
    <property type="entry name" value="alpha/beta hydrolase"/>
    <property type="match status" value="1"/>
</dbReference>
<sequence length="406" mass="44866">MDASSFIVRNLPNITHQLNATLNGMYAGLLPSRHDSKNPDPYFFWYVPTTSKVNTNKLVIWLNGGPGCSSLEGMWTENGPFQFTDAGALVANPFSWHKQANILYVDQPAGTGFSNVFRNTKTFDLYITGESYAGTYIPYIASDMIKSKKFNLKGIALGNPLFDSVLQYPPVSTVSDFDFFNSVGFFKGPKSAETKAQAANLAQACKNATLEQSYNLPYNCSVPDLLSDWYTQHHTTFGVGNTCYDAYNVLNEFPCDNIYDDSGYVKEQYMFTYLNDANVQKAIHIPPTQWNECNDPKLDDSQNAASRTLLDPIVASKVKVVIYDGMLDSVCQHLAVEQALGNTTWGGEVGFKVKPKEWMVSGSWKSAGKIWKNDRGLTYIRVKGAGHMVPADAPGSASAVLDELLC</sequence>
<proteinExistence type="inferred from homology"/>
<dbReference type="InterPro" id="IPR033124">
    <property type="entry name" value="Ser_caboxypep_his_AS"/>
</dbReference>
<keyword evidence="4 5" id="KW-0378">Hydrolase</keyword>
<comment type="similarity">
    <text evidence="1 4">Belongs to the peptidase S10 family.</text>
</comment>
<dbReference type="OrthoDB" id="443318at2759"/>